<dbReference type="AlphaFoldDB" id="A0A9J6ZMP1"/>
<dbReference type="PANTHER" id="PTHR43788">
    <property type="entry name" value="DNA2/NAM7 HELICASE FAMILY MEMBER"/>
    <property type="match status" value="1"/>
</dbReference>
<dbReference type="GO" id="GO:0003678">
    <property type="term" value="F:DNA helicase activity"/>
    <property type="evidence" value="ECO:0007669"/>
    <property type="project" value="UniProtKB-ARBA"/>
</dbReference>
<reference evidence="4" key="2">
    <citation type="submission" date="2022-06" db="EMBL/GenBank/DDBJ databases">
        <title>Xiashengella guii gen. nov. sp. nov., a bacterium isolated form anaerobic digestion tank.</title>
        <authorList>
            <person name="Huang H."/>
        </authorList>
    </citation>
    <scope>NUCLEOTIDE SEQUENCE</scope>
    <source>
        <strain evidence="4">Ai-910</strain>
    </source>
</reference>
<protein>
    <submittedName>
        <fullName evidence="4">AAA family ATPase</fullName>
    </submittedName>
</protein>
<dbReference type="RefSeq" id="WP_250721900.1">
    <property type="nucleotide sequence ID" value="NZ_CP098400.1"/>
</dbReference>
<accession>A0A9J6ZMP1</accession>
<dbReference type="InterPro" id="IPR027417">
    <property type="entry name" value="P-loop_NTPase"/>
</dbReference>
<dbReference type="Pfam" id="PF13538">
    <property type="entry name" value="UvrD_C_2"/>
    <property type="match status" value="1"/>
</dbReference>
<evidence type="ECO:0000256" key="2">
    <source>
        <dbReference type="ARBA" id="ARBA00022840"/>
    </source>
</evidence>
<dbReference type="CDD" id="cd18809">
    <property type="entry name" value="SF1_C_RecD"/>
    <property type="match status" value="1"/>
</dbReference>
<dbReference type="Proteomes" id="UP001056426">
    <property type="component" value="Chromosome"/>
</dbReference>
<dbReference type="GO" id="GO:0005524">
    <property type="term" value="F:ATP binding"/>
    <property type="evidence" value="ECO:0007669"/>
    <property type="project" value="UniProtKB-KW"/>
</dbReference>
<dbReference type="PANTHER" id="PTHR43788:SF6">
    <property type="entry name" value="DNA HELICASE B"/>
    <property type="match status" value="1"/>
</dbReference>
<organism evidence="4 5">
    <name type="scientific">Xiashengella succiniciproducens</name>
    <dbReference type="NCBI Taxonomy" id="2949635"/>
    <lineage>
        <taxon>Bacteria</taxon>
        <taxon>Pseudomonadati</taxon>
        <taxon>Bacteroidota</taxon>
        <taxon>Bacteroidia</taxon>
        <taxon>Marinilabiliales</taxon>
        <taxon>Marinilabiliaceae</taxon>
        <taxon>Xiashengella</taxon>
    </lineage>
</organism>
<dbReference type="CDD" id="cd17933">
    <property type="entry name" value="DEXSc_RecD-like"/>
    <property type="match status" value="1"/>
</dbReference>
<evidence type="ECO:0000259" key="3">
    <source>
        <dbReference type="Pfam" id="PF13538"/>
    </source>
</evidence>
<dbReference type="Gene3D" id="3.40.50.300">
    <property type="entry name" value="P-loop containing nucleotide triphosphate hydrolases"/>
    <property type="match status" value="2"/>
</dbReference>
<dbReference type="InterPro" id="IPR050534">
    <property type="entry name" value="Coronavir_polyprotein_1ab"/>
</dbReference>
<dbReference type="KEGG" id="alkq:M9189_06625"/>
<keyword evidence="2" id="KW-0067">ATP-binding</keyword>
<gene>
    <name evidence="4" type="ORF">M9189_06625</name>
</gene>
<evidence type="ECO:0000256" key="1">
    <source>
        <dbReference type="ARBA" id="ARBA00022741"/>
    </source>
</evidence>
<feature type="domain" description="UvrD-like helicase C-terminal" evidence="3">
    <location>
        <begin position="414"/>
        <end position="465"/>
    </location>
</feature>
<evidence type="ECO:0000313" key="4">
    <source>
        <dbReference type="EMBL" id="URW78536.1"/>
    </source>
</evidence>
<keyword evidence="5" id="KW-1185">Reference proteome</keyword>
<name>A0A9J6ZMP1_9BACT</name>
<sequence>MQKQLFKKKFISNFSFLPTQSQIDAIEALSGFLSESGAQSLFILRGYAGTGKTTLMRSFVQTLYEFNIKTVLLAPTGRAAKVLSNYVGLPSYTIHKKIYRQSRFQDGFGSFNLNDNLHKNTIFIVDEASMISNESSGNSVFGTGRLLDDLISYVYGGDNCRLVLLGDTAQLPPVETSLSPALDKGELAGYASEVWETVLTDVLRQEENSGILANATKLREMLDQDEELSGFPIIDIDDYTDIRRISGGDLIEEINYCYDNYGLEETLIITRSNKRANLYNQGIRNTVLHKEEELAPGDFLLIVKNNYHWIKEHEEISFIANGDIARVIRIKKYHELYGLRFADITCELTDYRNVEIDTRVILDTIHSEGPGLNHEQQELFYSAVMEDYQDISVKRKRYEALRSDEFYNSLQIKFAYAMTCHKAQGGQWKAVFVDLGYFTEEHLSRDFLRWLYTAFTRATERLYLVNFPKEFFKY</sequence>
<proteinExistence type="predicted"/>
<dbReference type="SUPFAM" id="SSF52540">
    <property type="entry name" value="P-loop containing nucleoside triphosphate hydrolases"/>
    <property type="match status" value="1"/>
</dbReference>
<reference evidence="4" key="1">
    <citation type="submission" date="2022-05" db="EMBL/GenBank/DDBJ databases">
        <authorList>
            <person name="Sun X."/>
        </authorList>
    </citation>
    <scope>NUCLEOTIDE SEQUENCE</scope>
    <source>
        <strain evidence="4">Ai-910</strain>
    </source>
</reference>
<dbReference type="Pfam" id="PF13604">
    <property type="entry name" value="AAA_30"/>
    <property type="match status" value="1"/>
</dbReference>
<evidence type="ECO:0000313" key="5">
    <source>
        <dbReference type="Proteomes" id="UP001056426"/>
    </source>
</evidence>
<dbReference type="EMBL" id="CP098400">
    <property type="protein sequence ID" value="URW78536.1"/>
    <property type="molecule type" value="Genomic_DNA"/>
</dbReference>
<dbReference type="InterPro" id="IPR027785">
    <property type="entry name" value="UvrD-like_helicase_C"/>
</dbReference>
<keyword evidence="1" id="KW-0547">Nucleotide-binding</keyword>